<sequence>MKSNNQQKTQIGKIKRKKNRSRSQPKSYYSYFVHRSSFQGLLNNSLNKNSLSQPRKMPMQSKRQSLDEDPISKSDASSSRSRQIKSNKQNKNALQKAEIQKFTQIISSLNELFSKTLLPIDLYQQLTQQLTEINQSGLTLIKSKANDSDDQDENSDIFVETWNSFINTFQNFLKEPVKNQLITFFSSHVNSIQDVINNIANCPPTNLNFIPQWSSILLQFNASIKDINNDIINFKKQNENDIRSNMPIFSNLLLSFQLMLNDTKLFKLSSLSMSKREESHFIISKSIVRMIKYSEGFSKNQFTNGIENSLNKAIERINSFIPQLHQLFSTPKNDEKSQLILKKLTKNTTSSLGSNKRSSLQKNGKNLKKVGNNNNSKKENTSNSTKEINEATGKDDIDDQFQEIIGNDTADNNLNNNEIKDSEGNINQDNANDNDEIDNEDENDNNNDNEPTVSFQLKSARKYNKIFKKKLETTLQEEEALNNEITELTSALESSRKLLRNLKLTRNQTDAVQRRNEAIKNKAEIEKQLDSLRSEASRLEDHLRSKKDEHEQFLLAKKELDEVQIENEYIKTIKKNAAKYLRRLKSITKVTNSNIYVSDKSSSLLSPVSITTTQANQQSSTFDQATVDAVKKFQDEFETVKTEYEKLIKERTILSNNDNADKDNIDNQTLLKIYYDAQRFQQQNQTLQNELQAAQLRNISITKETNIDSFFKSFLQSKKRELKELEQVNGEILNNNDSTSNQTISKLTSLSQLSKKLSQSSFFDKNTLLGRNDFDPLESVFVERSRLQQEYHHLQPGPQEETKSRRISIKAKLSKFPPIPEEYVQLDEATESLIFTRSQLKNAIESNFTAADSLNEAIFMRDETEISKMIARKRLDLLHIEFPIDMKIESRSKRKFIAEQEKKKLEEAKRKEEEEEEEEEDSKTEEESEKDFNYTDDERKEEPKEEKIKKDQKITNSNSGFKINFNFSAFGSKNKSNNQSQSPSTSSNLVDITKKDEKTENTEDNNNNVESNDKDENNDNVDKNDITEKAEEEEEEENEEEEDTTGLVTSLIRLRQVNSERVEMEEKLRALEEMFMTLFGDRIPPKVTLSLTDKIELVMRQFNKTK</sequence>
<feature type="compositionally biased region" description="Polar residues" evidence="2">
    <location>
        <begin position="954"/>
        <end position="971"/>
    </location>
</feature>
<organism evidence="3 4">
    <name type="scientific">Tritrichomonas musculus</name>
    <dbReference type="NCBI Taxonomy" id="1915356"/>
    <lineage>
        <taxon>Eukaryota</taxon>
        <taxon>Metamonada</taxon>
        <taxon>Parabasalia</taxon>
        <taxon>Tritrichomonadida</taxon>
        <taxon>Tritrichomonadidae</taxon>
        <taxon>Tritrichomonas</taxon>
    </lineage>
</organism>
<feature type="coiled-coil region" evidence="1">
    <location>
        <begin position="677"/>
        <end position="742"/>
    </location>
</feature>
<feature type="region of interest" description="Disordered" evidence="2">
    <location>
        <begin position="349"/>
        <end position="453"/>
    </location>
</feature>
<feature type="compositionally biased region" description="Polar residues" evidence="2">
    <location>
        <begin position="349"/>
        <end position="361"/>
    </location>
</feature>
<reference evidence="3 4" key="1">
    <citation type="submission" date="2024-04" db="EMBL/GenBank/DDBJ databases">
        <title>Tritrichomonas musculus Genome.</title>
        <authorList>
            <person name="Alves-Ferreira E."/>
            <person name="Grigg M."/>
            <person name="Lorenzi H."/>
            <person name="Galac M."/>
        </authorList>
    </citation>
    <scope>NUCLEOTIDE SEQUENCE [LARGE SCALE GENOMIC DNA]</scope>
    <source>
        <strain evidence="3 4">EAF2021</strain>
    </source>
</reference>
<comment type="caution">
    <text evidence="3">The sequence shown here is derived from an EMBL/GenBank/DDBJ whole genome shotgun (WGS) entry which is preliminary data.</text>
</comment>
<dbReference type="EMBL" id="JAPFFF010000017">
    <property type="protein sequence ID" value="KAK8863751.1"/>
    <property type="molecule type" value="Genomic_DNA"/>
</dbReference>
<feature type="compositionally biased region" description="Basic and acidic residues" evidence="2">
    <location>
        <begin position="1011"/>
        <end position="1029"/>
    </location>
</feature>
<feature type="compositionally biased region" description="Acidic residues" evidence="2">
    <location>
        <begin position="1030"/>
        <end position="1044"/>
    </location>
</feature>
<feature type="region of interest" description="Disordered" evidence="2">
    <location>
        <begin position="44"/>
        <end position="93"/>
    </location>
</feature>
<dbReference type="Proteomes" id="UP001470230">
    <property type="component" value="Unassembled WGS sequence"/>
</dbReference>
<feature type="compositionally biased region" description="Low complexity" evidence="2">
    <location>
        <begin position="73"/>
        <end position="86"/>
    </location>
</feature>
<proteinExistence type="predicted"/>
<feature type="compositionally biased region" description="Acidic residues" evidence="2">
    <location>
        <begin position="913"/>
        <end position="929"/>
    </location>
</feature>
<feature type="compositionally biased region" description="Basic and acidic residues" evidence="2">
    <location>
        <begin position="992"/>
        <end position="1001"/>
    </location>
</feature>
<keyword evidence="1" id="KW-0175">Coiled coil</keyword>
<feature type="compositionally biased region" description="Low complexity" evidence="2">
    <location>
        <begin position="972"/>
        <end position="988"/>
    </location>
</feature>
<feature type="compositionally biased region" description="Acidic residues" evidence="2">
    <location>
        <begin position="432"/>
        <end position="447"/>
    </location>
</feature>
<feature type="coiled-coil region" evidence="1">
    <location>
        <begin position="464"/>
        <end position="549"/>
    </location>
</feature>
<keyword evidence="4" id="KW-1185">Reference proteome</keyword>
<feature type="region of interest" description="Disordered" evidence="2">
    <location>
        <begin position="1"/>
        <end position="28"/>
    </location>
</feature>
<feature type="compositionally biased region" description="Basic and acidic residues" evidence="2">
    <location>
        <begin position="930"/>
        <end position="953"/>
    </location>
</feature>
<evidence type="ECO:0000313" key="3">
    <source>
        <dbReference type="EMBL" id="KAK8863751.1"/>
    </source>
</evidence>
<feature type="compositionally biased region" description="Basic residues" evidence="2">
    <location>
        <begin position="13"/>
        <end position="23"/>
    </location>
</feature>
<feature type="compositionally biased region" description="Low complexity" evidence="2">
    <location>
        <begin position="369"/>
        <end position="386"/>
    </location>
</feature>
<feature type="region of interest" description="Disordered" evidence="2">
    <location>
        <begin position="905"/>
        <end position="1047"/>
    </location>
</feature>
<evidence type="ECO:0000256" key="2">
    <source>
        <dbReference type="SAM" id="MobiDB-lite"/>
    </source>
</evidence>
<gene>
    <name evidence="3" type="ORF">M9Y10_011441</name>
</gene>
<accession>A0ABR2IKJ2</accession>
<evidence type="ECO:0000256" key="1">
    <source>
        <dbReference type="SAM" id="Coils"/>
    </source>
</evidence>
<evidence type="ECO:0000313" key="4">
    <source>
        <dbReference type="Proteomes" id="UP001470230"/>
    </source>
</evidence>
<protein>
    <submittedName>
        <fullName evidence="3">Uncharacterized protein</fullName>
    </submittedName>
</protein>
<name>A0ABR2IKJ2_9EUKA</name>
<feature type="compositionally biased region" description="Polar residues" evidence="2">
    <location>
        <begin position="1"/>
        <end position="10"/>
    </location>
</feature>